<evidence type="ECO:0000313" key="1">
    <source>
        <dbReference type="EMBL" id="GAA5796876.1"/>
    </source>
</evidence>
<proteinExistence type="predicted"/>
<keyword evidence="2" id="KW-1185">Reference proteome</keyword>
<reference evidence="1 2" key="1">
    <citation type="submission" date="2024-04" db="EMBL/GenBank/DDBJ databases">
        <title>genome sequences of Mucor flavus KT1a and Helicostylum pulchrum KT1b strains isolation_sourced from the surface of a dry-aged beef.</title>
        <authorList>
            <person name="Toyotome T."/>
            <person name="Hosono M."/>
            <person name="Torimaru M."/>
            <person name="Fukuda K."/>
            <person name="Mikami N."/>
        </authorList>
    </citation>
    <scope>NUCLEOTIDE SEQUENCE [LARGE SCALE GENOMIC DNA]</scope>
    <source>
        <strain evidence="1 2">KT1b</strain>
    </source>
</reference>
<protein>
    <submittedName>
        <fullName evidence="1">Uncharacterized protein</fullName>
    </submittedName>
</protein>
<comment type="caution">
    <text evidence="1">The sequence shown here is derived from an EMBL/GenBank/DDBJ whole genome shotgun (WGS) entry which is preliminary data.</text>
</comment>
<name>A0ABP9XQ23_9FUNG</name>
<dbReference type="EMBL" id="BAABUJ010000007">
    <property type="protein sequence ID" value="GAA5796876.1"/>
    <property type="molecule type" value="Genomic_DNA"/>
</dbReference>
<organism evidence="1 2">
    <name type="scientific">Helicostylum pulchrum</name>
    <dbReference type="NCBI Taxonomy" id="562976"/>
    <lineage>
        <taxon>Eukaryota</taxon>
        <taxon>Fungi</taxon>
        <taxon>Fungi incertae sedis</taxon>
        <taxon>Mucoromycota</taxon>
        <taxon>Mucoromycotina</taxon>
        <taxon>Mucoromycetes</taxon>
        <taxon>Mucorales</taxon>
        <taxon>Mucorineae</taxon>
        <taxon>Mucoraceae</taxon>
        <taxon>Helicostylum</taxon>
    </lineage>
</organism>
<accession>A0ABP9XQ23</accession>
<gene>
    <name evidence="1" type="ORF">HPULCUR_002254</name>
</gene>
<dbReference type="Proteomes" id="UP001476247">
    <property type="component" value="Unassembled WGS sequence"/>
</dbReference>
<evidence type="ECO:0000313" key="2">
    <source>
        <dbReference type="Proteomes" id="UP001476247"/>
    </source>
</evidence>
<sequence length="474" mass="54374">MVLHIDTQALKTDTLAFPELDSSVMKYGTMIAYEDSVLSSLKSTEEKHTMEKRMVGIVNSLDLEPFGIYNDNDVEISALTSDNNIEMLIEKYHGKKVYFSRKRRDIEEVEGDNDAKTNRKNKIMRHISNDNRFSSRVLNGPYAKILSKRNYFELTEDICSLLNICWLSSPNMKYFATKVMAGAILYNLETGQALLITSIETYGRTPSVDPHFENPQVSFPPRDTKYQNIWPMTNTTNEGTKLIIGTMEFNYLITASIRVDSNHLPEVGPSTKSFLLNSIESSKNTQIFLDRDVYEQAKLLGEDLGCSRIETSHSLYQVRQIRSKFTEIETYDKLRATFDLLNIVSDQPVTIFTLCDFSKAIPSDDGEPYSNYTLGSKLFMKIAAEIFSKEYKAQLEKDVVESIMFRFKDRTQKIPRIIEEIMNLYDTKGVEKIRILYNQELNRILVKLANVLASSITKANKEIIKNIQTAFTQH</sequence>